<keyword evidence="2" id="KW-1133">Transmembrane helix</keyword>
<keyword evidence="2" id="KW-0812">Transmembrane</keyword>
<protein>
    <submittedName>
        <fullName evidence="3">Uncharacterized protein</fullName>
    </submittedName>
</protein>
<keyword evidence="2" id="KW-0472">Membrane</keyword>
<feature type="transmembrane region" description="Helical" evidence="2">
    <location>
        <begin position="44"/>
        <end position="63"/>
    </location>
</feature>
<gene>
    <name evidence="3" type="ORF">KSP40_PGU000502</name>
</gene>
<evidence type="ECO:0000313" key="3">
    <source>
        <dbReference type="EMBL" id="KAK8960229.1"/>
    </source>
</evidence>
<evidence type="ECO:0000256" key="1">
    <source>
        <dbReference type="SAM" id="MobiDB-lite"/>
    </source>
</evidence>
<dbReference type="EMBL" id="JBBWWR010000010">
    <property type="protein sequence ID" value="KAK8960229.1"/>
    <property type="molecule type" value="Genomic_DNA"/>
</dbReference>
<feature type="region of interest" description="Disordered" evidence="1">
    <location>
        <begin position="1"/>
        <end position="20"/>
    </location>
</feature>
<evidence type="ECO:0000313" key="4">
    <source>
        <dbReference type="Proteomes" id="UP001412067"/>
    </source>
</evidence>
<keyword evidence="4" id="KW-1185">Reference proteome</keyword>
<comment type="caution">
    <text evidence="3">The sequence shown here is derived from an EMBL/GenBank/DDBJ whole genome shotgun (WGS) entry which is preliminary data.</text>
</comment>
<reference evidence="3 4" key="1">
    <citation type="journal article" date="2022" name="Nat. Plants">
        <title>Genomes of leafy and leafless Platanthera orchids illuminate the evolution of mycoheterotrophy.</title>
        <authorList>
            <person name="Li M.H."/>
            <person name="Liu K.W."/>
            <person name="Li Z."/>
            <person name="Lu H.C."/>
            <person name="Ye Q.L."/>
            <person name="Zhang D."/>
            <person name="Wang J.Y."/>
            <person name="Li Y.F."/>
            <person name="Zhong Z.M."/>
            <person name="Liu X."/>
            <person name="Yu X."/>
            <person name="Liu D.K."/>
            <person name="Tu X.D."/>
            <person name="Liu B."/>
            <person name="Hao Y."/>
            <person name="Liao X.Y."/>
            <person name="Jiang Y.T."/>
            <person name="Sun W.H."/>
            <person name="Chen J."/>
            <person name="Chen Y.Q."/>
            <person name="Ai Y."/>
            <person name="Zhai J.W."/>
            <person name="Wu S.S."/>
            <person name="Zhou Z."/>
            <person name="Hsiao Y.Y."/>
            <person name="Wu W.L."/>
            <person name="Chen Y.Y."/>
            <person name="Lin Y.F."/>
            <person name="Hsu J.L."/>
            <person name="Li C.Y."/>
            <person name="Wang Z.W."/>
            <person name="Zhao X."/>
            <person name="Zhong W.Y."/>
            <person name="Ma X.K."/>
            <person name="Ma L."/>
            <person name="Huang J."/>
            <person name="Chen G.Z."/>
            <person name="Huang M.Z."/>
            <person name="Huang L."/>
            <person name="Peng D.H."/>
            <person name="Luo Y.B."/>
            <person name="Zou S.Q."/>
            <person name="Chen S.P."/>
            <person name="Lan S."/>
            <person name="Tsai W.C."/>
            <person name="Van de Peer Y."/>
            <person name="Liu Z.J."/>
        </authorList>
    </citation>
    <scope>NUCLEOTIDE SEQUENCE [LARGE SCALE GENOMIC DNA]</scope>
    <source>
        <strain evidence="3">Lor288</strain>
    </source>
</reference>
<accession>A0ABR2M9F2</accession>
<evidence type="ECO:0000256" key="2">
    <source>
        <dbReference type="SAM" id="Phobius"/>
    </source>
</evidence>
<proteinExistence type="predicted"/>
<dbReference type="Proteomes" id="UP001412067">
    <property type="component" value="Unassembled WGS sequence"/>
</dbReference>
<organism evidence="3 4">
    <name type="scientific">Platanthera guangdongensis</name>
    <dbReference type="NCBI Taxonomy" id="2320717"/>
    <lineage>
        <taxon>Eukaryota</taxon>
        <taxon>Viridiplantae</taxon>
        <taxon>Streptophyta</taxon>
        <taxon>Embryophyta</taxon>
        <taxon>Tracheophyta</taxon>
        <taxon>Spermatophyta</taxon>
        <taxon>Magnoliopsida</taxon>
        <taxon>Liliopsida</taxon>
        <taxon>Asparagales</taxon>
        <taxon>Orchidaceae</taxon>
        <taxon>Orchidoideae</taxon>
        <taxon>Orchideae</taxon>
        <taxon>Orchidinae</taxon>
        <taxon>Platanthera</taxon>
    </lineage>
</organism>
<sequence length="105" mass="11685">MPVTTSTSPASQRTDASSKLSARRLVIVCWRKSLRKKNMMNKKLIQDLFIFGSCILTTGFAAADRSRELGLSSWPDQNILDAYIVQDGKRSDEHDPIVSKGLLSD</sequence>
<name>A0ABR2M9F2_9ASPA</name>